<evidence type="ECO:0000313" key="2">
    <source>
        <dbReference type="EMBL" id="KAJ8791797.1"/>
    </source>
</evidence>
<proteinExistence type="predicted"/>
<feature type="region of interest" description="Disordered" evidence="1">
    <location>
        <begin position="154"/>
        <end position="210"/>
    </location>
</feature>
<protein>
    <submittedName>
        <fullName evidence="2">Uncharacterized protein</fullName>
    </submittedName>
</protein>
<feature type="region of interest" description="Disordered" evidence="1">
    <location>
        <begin position="1"/>
        <end position="108"/>
    </location>
</feature>
<feature type="compositionally biased region" description="Low complexity" evidence="1">
    <location>
        <begin position="26"/>
        <end position="35"/>
    </location>
</feature>
<evidence type="ECO:0000313" key="3">
    <source>
        <dbReference type="Proteomes" id="UP001159641"/>
    </source>
</evidence>
<name>A0AB34HL01_ESCRO</name>
<organism evidence="2 3">
    <name type="scientific">Eschrichtius robustus</name>
    <name type="common">California gray whale</name>
    <name type="synonym">Eschrichtius gibbosus</name>
    <dbReference type="NCBI Taxonomy" id="9764"/>
    <lineage>
        <taxon>Eukaryota</taxon>
        <taxon>Metazoa</taxon>
        <taxon>Chordata</taxon>
        <taxon>Craniata</taxon>
        <taxon>Vertebrata</taxon>
        <taxon>Euteleostomi</taxon>
        <taxon>Mammalia</taxon>
        <taxon>Eutheria</taxon>
        <taxon>Laurasiatheria</taxon>
        <taxon>Artiodactyla</taxon>
        <taxon>Whippomorpha</taxon>
        <taxon>Cetacea</taxon>
        <taxon>Mysticeti</taxon>
        <taxon>Eschrichtiidae</taxon>
        <taxon>Eschrichtius</taxon>
    </lineage>
</organism>
<gene>
    <name evidence="2" type="ORF">J1605_020519</name>
</gene>
<reference evidence="2 3" key="1">
    <citation type="submission" date="2022-11" db="EMBL/GenBank/DDBJ databases">
        <title>Whole genome sequence of Eschrichtius robustus ER-17-0199.</title>
        <authorList>
            <person name="Bruniche-Olsen A."/>
            <person name="Black A.N."/>
            <person name="Fields C.J."/>
            <person name="Walden K."/>
            <person name="Dewoody J.A."/>
        </authorList>
    </citation>
    <scope>NUCLEOTIDE SEQUENCE [LARGE SCALE GENOMIC DNA]</scope>
    <source>
        <strain evidence="2">ER-17-0199</strain>
        <tissue evidence="2">Blubber</tissue>
    </source>
</reference>
<dbReference type="AlphaFoldDB" id="A0AB34HL01"/>
<sequence>MGVLPSAYLPTATGVFRDHPAPQPEPGGTTRLPGLGPAPPTPAQTEVPRSPPRWLCSCPCAHPPGTLRPSLENPLHPERTRDAKRRKREQRSSQHPEESSATDPMYASRQTAGRDHWLGARDSGSVLGRNAVLTYLPWKDEVVLHTHSAATLPVLIGEEPEKGPPTPEPETGSSSNMREQPHTERLGQQEPNPGVWPQSTLSLDTVLPQD</sequence>
<comment type="caution">
    <text evidence="2">The sequence shown here is derived from an EMBL/GenBank/DDBJ whole genome shotgun (WGS) entry which is preliminary data.</text>
</comment>
<evidence type="ECO:0000256" key="1">
    <source>
        <dbReference type="SAM" id="MobiDB-lite"/>
    </source>
</evidence>
<dbReference type="Proteomes" id="UP001159641">
    <property type="component" value="Unassembled WGS sequence"/>
</dbReference>
<dbReference type="EMBL" id="JAIQCJ010001201">
    <property type="protein sequence ID" value="KAJ8791797.1"/>
    <property type="molecule type" value="Genomic_DNA"/>
</dbReference>
<keyword evidence="3" id="KW-1185">Reference proteome</keyword>
<accession>A0AB34HL01</accession>